<accession>A0AAV9IU67</accession>
<dbReference type="Proteomes" id="UP001301350">
    <property type="component" value="Unassembled WGS sequence"/>
</dbReference>
<dbReference type="SMART" id="SM00360">
    <property type="entry name" value="RRM"/>
    <property type="match status" value="1"/>
</dbReference>
<dbReference type="Pfam" id="PF00076">
    <property type="entry name" value="RRM_1"/>
    <property type="match status" value="1"/>
</dbReference>
<dbReference type="Gene3D" id="3.30.70.330">
    <property type="match status" value="1"/>
</dbReference>
<feature type="region of interest" description="Disordered" evidence="2">
    <location>
        <begin position="87"/>
        <end position="134"/>
    </location>
</feature>
<keyword evidence="5" id="KW-1185">Reference proteome</keyword>
<protein>
    <recommendedName>
        <fullName evidence="3">RRM domain-containing protein</fullName>
    </recommendedName>
</protein>
<dbReference type="SUPFAM" id="SSF54928">
    <property type="entry name" value="RNA-binding domain, RBD"/>
    <property type="match status" value="1"/>
</dbReference>
<feature type="domain" description="RRM" evidence="3">
    <location>
        <begin position="183"/>
        <end position="261"/>
    </location>
</feature>
<dbReference type="PANTHER" id="PTHR15241">
    <property type="entry name" value="TRANSFORMER-2-RELATED"/>
    <property type="match status" value="1"/>
</dbReference>
<evidence type="ECO:0000313" key="5">
    <source>
        <dbReference type="Proteomes" id="UP001301350"/>
    </source>
</evidence>
<dbReference type="InterPro" id="IPR000504">
    <property type="entry name" value="RRM_dom"/>
</dbReference>
<keyword evidence="1" id="KW-0694">RNA-binding</keyword>
<dbReference type="GO" id="GO:0003723">
    <property type="term" value="F:RNA binding"/>
    <property type="evidence" value="ECO:0007669"/>
    <property type="project" value="UniProtKB-UniRule"/>
</dbReference>
<dbReference type="PROSITE" id="PS50102">
    <property type="entry name" value="RRM"/>
    <property type="match status" value="1"/>
</dbReference>
<feature type="compositionally biased region" description="Basic and acidic residues" evidence="2">
    <location>
        <begin position="124"/>
        <end position="134"/>
    </location>
</feature>
<proteinExistence type="predicted"/>
<name>A0AAV9IU67_CYACA</name>
<organism evidence="4 5">
    <name type="scientific">Cyanidium caldarium</name>
    <name type="common">Red alga</name>
    <dbReference type="NCBI Taxonomy" id="2771"/>
    <lineage>
        <taxon>Eukaryota</taxon>
        <taxon>Rhodophyta</taxon>
        <taxon>Bangiophyceae</taxon>
        <taxon>Cyanidiales</taxon>
        <taxon>Cyanidiaceae</taxon>
        <taxon>Cyanidium</taxon>
    </lineage>
</organism>
<evidence type="ECO:0000256" key="2">
    <source>
        <dbReference type="SAM" id="MobiDB-lite"/>
    </source>
</evidence>
<gene>
    <name evidence="4" type="ORF">CDCA_CDCA05G1724</name>
</gene>
<dbReference type="InterPro" id="IPR035979">
    <property type="entry name" value="RBD_domain_sf"/>
</dbReference>
<evidence type="ECO:0000259" key="3">
    <source>
        <dbReference type="PROSITE" id="PS50102"/>
    </source>
</evidence>
<comment type="caution">
    <text evidence="4">The sequence shown here is derived from an EMBL/GenBank/DDBJ whole genome shotgun (WGS) entry which is preliminary data.</text>
</comment>
<dbReference type="EMBL" id="JANCYW010000005">
    <property type="protein sequence ID" value="KAK4535699.1"/>
    <property type="molecule type" value="Genomic_DNA"/>
</dbReference>
<dbReference type="PANTHER" id="PTHR15241:SF304">
    <property type="entry name" value="RRM DOMAIN-CONTAINING PROTEIN"/>
    <property type="match status" value="1"/>
</dbReference>
<reference evidence="4 5" key="1">
    <citation type="submission" date="2022-07" db="EMBL/GenBank/DDBJ databases">
        <title>Genome-wide signatures of adaptation to extreme environments.</title>
        <authorList>
            <person name="Cho C.H."/>
            <person name="Yoon H.S."/>
        </authorList>
    </citation>
    <scope>NUCLEOTIDE SEQUENCE [LARGE SCALE GENOMIC DNA]</scope>
    <source>
        <strain evidence="4 5">DBV 063 E5</strain>
    </source>
</reference>
<dbReference type="InterPro" id="IPR012677">
    <property type="entry name" value="Nucleotide-bd_a/b_plait_sf"/>
</dbReference>
<sequence length="501" mass="53990">MNAAPNGPWGVSHAATLVSARHTHASKLPPPRSTRLAQWCAGNRSAASATARLARQADRMRAAFFPRPHGAVLVRKTLPMYPHGQVDTTKHLPPGLHTSCSPSDELESVTAVSDAAANTGSDVTSERSRSPPDERWHRVAPLTMAEALEWIFYAPPAPPSASTPPTSTNGHGALSRDRDRSACRLFIGDLGVGVSEPLLAAFLSRFGNVAYVCIKRDSMTSRSLGFGFVEYSTAAEAEHARIQAHGAWLGSRRIRLGTAYHRQHEHELVVHGVPDNITTDALHRSLAAAYGARAFDANGTYVITPRRLGWLQHARPSMARIRFVHQTAALTVLRAGTCRLAPNAEVRGPVEYAPPPSICRNAVEVQFLNAAQVAEQLALWDRFRRFGAVVQQVYPMPRRCVAYVVYEANARGVAAAKRAMRCVFSVQGRRVWCHPCKVAAEVLMAMGAAWAAYSMGAQGNGGGGHAAPPPCVPPELLVEPSPASPSQLCYFMDDDGEDGGG</sequence>
<evidence type="ECO:0000313" key="4">
    <source>
        <dbReference type="EMBL" id="KAK4535699.1"/>
    </source>
</evidence>
<dbReference type="AlphaFoldDB" id="A0AAV9IU67"/>
<evidence type="ECO:0000256" key="1">
    <source>
        <dbReference type="PROSITE-ProRule" id="PRU00176"/>
    </source>
</evidence>